<evidence type="ECO:0000256" key="1">
    <source>
        <dbReference type="ARBA" id="ARBA00023002"/>
    </source>
</evidence>
<comment type="caution">
    <text evidence="5">The sequence shown here is derived from an EMBL/GenBank/DDBJ whole genome shotgun (WGS) entry which is preliminary data.</text>
</comment>
<reference evidence="5" key="1">
    <citation type="submission" date="2022-07" db="EMBL/GenBank/DDBJ databases">
        <title>Genome Sequence of Physisporinus lineatus.</title>
        <authorList>
            <person name="Buettner E."/>
        </authorList>
    </citation>
    <scope>NUCLEOTIDE SEQUENCE</scope>
    <source>
        <strain evidence="5">VT162</strain>
    </source>
</reference>
<evidence type="ECO:0000256" key="2">
    <source>
        <dbReference type="ARBA" id="ARBA00038157"/>
    </source>
</evidence>
<dbReference type="PANTHER" id="PTHR43364:SF2">
    <property type="entry name" value="ARYL-ALCOHOL DEHYDROGENASE AAD10-RELATED"/>
    <property type="match status" value="1"/>
</dbReference>
<dbReference type="InterPro" id="IPR023210">
    <property type="entry name" value="NADP_OxRdtase_dom"/>
</dbReference>
<keyword evidence="1" id="KW-0560">Oxidoreductase</keyword>
<gene>
    <name evidence="5" type="ORF">NLI96_g160</name>
</gene>
<evidence type="ECO:0000313" key="5">
    <source>
        <dbReference type="EMBL" id="KAJ3492218.1"/>
    </source>
</evidence>
<accession>A0AAD5YMB2</accession>
<name>A0AAD5YMB2_9APHY</name>
<protein>
    <recommendedName>
        <fullName evidence="4">NADP-dependent oxidoreductase domain-containing protein</fullName>
    </recommendedName>
</protein>
<dbReference type="Proteomes" id="UP001212997">
    <property type="component" value="Unassembled WGS sequence"/>
</dbReference>
<dbReference type="PANTHER" id="PTHR43364">
    <property type="entry name" value="NADH-SPECIFIC METHYLGLYOXAL REDUCTASE-RELATED"/>
    <property type="match status" value="1"/>
</dbReference>
<sequence>MEHWAPPPEPATKLGRHRQLCPSAGIHVSPIALGAMNIGDKWGGIGMGAMDKESSFKLLDAFFEAGGNFIDTANNYQDESSEEFIGEWMEKRGIRDQMVIATKYSTNYKQRSTEILQKTHYTGNSVKAMHISLEDSLRKLRTDYIDIFYVHWWDYTSSVEEIMNGLHHLVAQGKVLYLGISDTPAWIVSKANNYARMTGKTPFVIYQGSWSILQRDFERDIIPMARSEGMALSPWAVLAGGRIRTDAEEQKRRETGEKGRMLAQSNWERTEDERKVCLGLEKVAAEVGAKSISAVAIAYVLQKTPYVFPIVGGRKIEHLHANIEALSIALSPEQIAYLEGILPFDLGFPFNVFSIDKPNEPDTALHSPASRPPALKGAELSQSLLWACLFLHDSSLRVADPVESTDCSLLQVSTTQSYRMSFWAPPPEPATKLGRHRQLCPTAGIHVSPIALGAMNIGDKWSDLGMGAMDKEGSFKLLDAYYEAGGNFIDTANNYQDESSEEFIGEWMEKRGIRDQMVIATKYTTNFKRGATDIPQKTHYVGNNIKAMHISVEASLKKLRTNYIDILYVHWWDYTTSVEEMMNGLHHLVAQGKVLYLGVSVTPTWIVTKANNYARMSGKTPFVIYQGPWSILRRGFERDIIPMARHEGMALSAWSVLGSGKIRTDAEEERRRETGEKGRTISGQEWERTEDERKMCQALEKVAAEVCASSIGAVAIAYVLQKAPYVFPVIGGRKVEHLHANIEALNITLSPEQISYLEGILPFEIGFPFDVVGDGSEYNWVQKSAGHFDKWPVASAIRPSPN</sequence>
<keyword evidence="6" id="KW-1185">Reference proteome</keyword>
<evidence type="ECO:0000256" key="3">
    <source>
        <dbReference type="SAM" id="MobiDB-lite"/>
    </source>
</evidence>
<dbReference type="InterPro" id="IPR036812">
    <property type="entry name" value="NAD(P)_OxRdtase_dom_sf"/>
</dbReference>
<comment type="similarity">
    <text evidence="2">Belongs to the aldo/keto reductase family. Aldo/keto reductase 2 subfamily.</text>
</comment>
<feature type="region of interest" description="Disordered" evidence="3">
    <location>
        <begin position="665"/>
        <end position="686"/>
    </location>
</feature>
<feature type="domain" description="NADP-dependent oxidoreductase" evidence="4">
    <location>
        <begin position="449"/>
        <end position="760"/>
    </location>
</feature>
<dbReference type="GO" id="GO:0016491">
    <property type="term" value="F:oxidoreductase activity"/>
    <property type="evidence" value="ECO:0007669"/>
    <property type="project" value="UniProtKB-KW"/>
</dbReference>
<evidence type="ECO:0000259" key="4">
    <source>
        <dbReference type="Pfam" id="PF00248"/>
    </source>
</evidence>
<dbReference type="Gene3D" id="3.20.20.100">
    <property type="entry name" value="NADP-dependent oxidoreductase domain"/>
    <property type="match status" value="2"/>
</dbReference>
<feature type="domain" description="NADP-dependent oxidoreductase" evidence="4">
    <location>
        <begin position="30"/>
        <end position="341"/>
    </location>
</feature>
<proteinExistence type="inferred from homology"/>
<dbReference type="InterPro" id="IPR050523">
    <property type="entry name" value="AKR_Detox_Biosynth"/>
</dbReference>
<organism evidence="5 6">
    <name type="scientific">Meripilus lineatus</name>
    <dbReference type="NCBI Taxonomy" id="2056292"/>
    <lineage>
        <taxon>Eukaryota</taxon>
        <taxon>Fungi</taxon>
        <taxon>Dikarya</taxon>
        <taxon>Basidiomycota</taxon>
        <taxon>Agaricomycotina</taxon>
        <taxon>Agaricomycetes</taxon>
        <taxon>Polyporales</taxon>
        <taxon>Meripilaceae</taxon>
        <taxon>Meripilus</taxon>
    </lineage>
</organism>
<dbReference type="EMBL" id="JANAWD010000002">
    <property type="protein sequence ID" value="KAJ3492218.1"/>
    <property type="molecule type" value="Genomic_DNA"/>
</dbReference>
<dbReference type="Pfam" id="PF00248">
    <property type="entry name" value="Aldo_ket_red"/>
    <property type="match status" value="2"/>
</dbReference>
<dbReference type="AlphaFoldDB" id="A0AAD5YMB2"/>
<evidence type="ECO:0000313" key="6">
    <source>
        <dbReference type="Proteomes" id="UP001212997"/>
    </source>
</evidence>
<dbReference type="SUPFAM" id="SSF51430">
    <property type="entry name" value="NAD(P)-linked oxidoreductase"/>
    <property type="match status" value="2"/>
</dbReference>